<sequence>MCAFSSIRERRCRCAKHLAGHDVVTAFGAGWSALSNGELLAKAEEPV</sequence>
<dbReference type="AlphaFoldDB" id="A0A6J4H6W5"/>
<proteinExistence type="predicted"/>
<dbReference type="EMBL" id="CADCTA010000014">
    <property type="protein sequence ID" value="CAA9214998.1"/>
    <property type="molecule type" value="Genomic_DNA"/>
</dbReference>
<organism evidence="1">
    <name type="scientific">uncultured Chthoniobacterales bacterium</name>
    <dbReference type="NCBI Taxonomy" id="1836801"/>
    <lineage>
        <taxon>Bacteria</taxon>
        <taxon>Pseudomonadati</taxon>
        <taxon>Verrucomicrobiota</taxon>
        <taxon>Spartobacteria</taxon>
        <taxon>Chthoniobacterales</taxon>
        <taxon>environmental samples</taxon>
    </lineage>
</organism>
<gene>
    <name evidence="1" type="ORF">AVDCRST_MAG42-167</name>
</gene>
<protein>
    <submittedName>
        <fullName evidence="1">Uncharacterized protein</fullName>
    </submittedName>
</protein>
<name>A0A6J4H6W5_9BACT</name>
<evidence type="ECO:0000313" key="1">
    <source>
        <dbReference type="EMBL" id="CAA9214998.1"/>
    </source>
</evidence>
<reference evidence="1" key="1">
    <citation type="submission" date="2020-02" db="EMBL/GenBank/DDBJ databases">
        <authorList>
            <person name="Meier V. D."/>
        </authorList>
    </citation>
    <scope>NUCLEOTIDE SEQUENCE</scope>
    <source>
        <strain evidence="1">AVDCRST_MAG42</strain>
    </source>
</reference>
<accession>A0A6J4H6W5</accession>